<dbReference type="AlphaFoldDB" id="A0AAV7DY88"/>
<comment type="similarity">
    <text evidence="2">Belongs to the AB hydrolase superfamily. Epoxide hydrolase family.</text>
</comment>
<keyword evidence="1" id="KW-0378">Hydrolase</keyword>
<evidence type="ECO:0000313" key="5">
    <source>
        <dbReference type="Proteomes" id="UP000825729"/>
    </source>
</evidence>
<dbReference type="SUPFAM" id="SSF53474">
    <property type="entry name" value="alpha/beta-Hydrolases"/>
    <property type="match status" value="1"/>
</dbReference>
<evidence type="ECO:0000259" key="3">
    <source>
        <dbReference type="Pfam" id="PF00561"/>
    </source>
</evidence>
<sequence length="312" mass="35412">MDQIQHKHLDIRGLKLHVADIGAGPIVVVFLHGFPEIWYSWRYQMIAVAKAGYRAIAPDWRGYGLSEQPPQIENASHLDLVDDLLAILDSLAIPKAFLVSKDFGVLPANLFTVLHPERVSGLITLGIPLFPPVRSAIQFDLLPKGFYVMRWQEPGRAEADFGRFDTKTVVRNIYILFCRSELQVAGDDQEIMDLVDPANPLPSWFTEEDLAAYSALYHNSGFSYPLQMPYRSWMREAIVKDAKIEVPAMLIMGEKDYALKFPGFEDSIRSEKVKEYAPDLEIVLMPEGTHFVQEQLPDEINQLLLSFVAKHI</sequence>
<accession>A0AAV7DY88</accession>
<dbReference type="Gene3D" id="3.40.50.1820">
    <property type="entry name" value="alpha/beta hydrolase"/>
    <property type="match status" value="1"/>
</dbReference>
<name>A0AAV7DY88_ARIFI</name>
<dbReference type="InterPro" id="IPR000639">
    <property type="entry name" value="Epox_hydrolase-like"/>
</dbReference>
<dbReference type="Proteomes" id="UP000825729">
    <property type="component" value="Unassembled WGS sequence"/>
</dbReference>
<keyword evidence="5" id="KW-1185">Reference proteome</keyword>
<evidence type="ECO:0000256" key="1">
    <source>
        <dbReference type="ARBA" id="ARBA00022801"/>
    </source>
</evidence>
<dbReference type="InterPro" id="IPR000073">
    <property type="entry name" value="AB_hydrolase_1"/>
</dbReference>
<dbReference type="PRINTS" id="PR00412">
    <property type="entry name" value="EPOXHYDRLASE"/>
</dbReference>
<protein>
    <recommendedName>
        <fullName evidence="3">AB hydrolase-1 domain-containing protein</fullName>
    </recommendedName>
</protein>
<feature type="domain" description="AB hydrolase-1" evidence="3">
    <location>
        <begin position="27"/>
        <end position="132"/>
    </location>
</feature>
<evidence type="ECO:0000313" key="4">
    <source>
        <dbReference type="EMBL" id="KAG9440995.1"/>
    </source>
</evidence>
<organism evidence="4 5">
    <name type="scientific">Aristolochia fimbriata</name>
    <name type="common">White veined hardy Dutchman's pipe vine</name>
    <dbReference type="NCBI Taxonomy" id="158543"/>
    <lineage>
        <taxon>Eukaryota</taxon>
        <taxon>Viridiplantae</taxon>
        <taxon>Streptophyta</taxon>
        <taxon>Embryophyta</taxon>
        <taxon>Tracheophyta</taxon>
        <taxon>Spermatophyta</taxon>
        <taxon>Magnoliopsida</taxon>
        <taxon>Magnoliidae</taxon>
        <taxon>Piperales</taxon>
        <taxon>Aristolochiaceae</taxon>
        <taxon>Aristolochia</taxon>
    </lineage>
</organism>
<comment type="caution">
    <text evidence="4">The sequence shown here is derived from an EMBL/GenBank/DDBJ whole genome shotgun (WGS) entry which is preliminary data.</text>
</comment>
<dbReference type="GO" id="GO:0016787">
    <property type="term" value="F:hydrolase activity"/>
    <property type="evidence" value="ECO:0007669"/>
    <property type="project" value="UniProtKB-KW"/>
</dbReference>
<reference evidence="4 5" key="1">
    <citation type="submission" date="2021-07" db="EMBL/GenBank/DDBJ databases">
        <title>The Aristolochia fimbriata genome: insights into angiosperm evolution, floral development and chemical biosynthesis.</title>
        <authorList>
            <person name="Jiao Y."/>
        </authorList>
    </citation>
    <scope>NUCLEOTIDE SEQUENCE [LARGE SCALE GENOMIC DNA]</scope>
    <source>
        <strain evidence="4">IBCAS-2021</strain>
        <tissue evidence="4">Leaf</tissue>
    </source>
</reference>
<dbReference type="InterPro" id="IPR029058">
    <property type="entry name" value="AB_hydrolase_fold"/>
</dbReference>
<dbReference type="Pfam" id="PF00561">
    <property type="entry name" value="Abhydrolase_1"/>
    <property type="match status" value="1"/>
</dbReference>
<evidence type="ECO:0000256" key="2">
    <source>
        <dbReference type="ARBA" id="ARBA00038334"/>
    </source>
</evidence>
<gene>
    <name evidence="4" type="ORF">H6P81_016849</name>
</gene>
<dbReference type="EMBL" id="JAINDJ010000007">
    <property type="protein sequence ID" value="KAG9440995.1"/>
    <property type="molecule type" value="Genomic_DNA"/>
</dbReference>
<dbReference type="PANTHER" id="PTHR43329">
    <property type="entry name" value="EPOXIDE HYDROLASE"/>
    <property type="match status" value="1"/>
</dbReference>
<proteinExistence type="inferred from homology"/>